<dbReference type="EMBL" id="SRKY01000003">
    <property type="protein sequence ID" value="THH36063.1"/>
    <property type="molecule type" value="Genomic_DNA"/>
</dbReference>
<protein>
    <submittedName>
        <fullName evidence="2">Acyl-CoA dehydrogenase</fullName>
    </submittedName>
</protein>
<dbReference type="OrthoDB" id="2564795at2"/>
<dbReference type="Gene3D" id="2.40.110.10">
    <property type="entry name" value="Butyryl-CoA Dehydrogenase, subunit A, domain 2"/>
    <property type="match status" value="1"/>
</dbReference>
<feature type="domain" description="Acyl-CoA dehydrogenase/oxidase N-terminal" evidence="1">
    <location>
        <begin position="13"/>
        <end position="96"/>
    </location>
</feature>
<dbReference type="InterPro" id="IPR037069">
    <property type="entry name" value="AcylCoA_DH/ox_N_sf"/>
</dbReference>
<proteinExistence type="predicted"/>
<dbReference type="Proteomes" id="UP000306602">
    <property type="component" value="Unassembled WGS sequence"/>
</dbReference>
<keyword evidence="3" id="KW-1185">Reference proteome</keyword>
<gene>
    <name evidence="2" type="ORF">E4Z66_13450</name>
</gene>
<accession>A0A4V3XK95</accession>
<dbReference type="AlphaFoldDB" id="A0A4V3XK95"/>
<dbReference type="SUPFAM" id="SSF56645">
    <property type="entry name" value="Acyl-CoA dehydrogenase NM domain-like"/>
    <property type="match status" value="1"/>
</dbReference>
<dbReference type="InterPro" id="IPR046373">
    <property type="entry name" value="Acyl-CoA_Oxase/DH_mid-dom_sf"/>
</dbReference>
<organism evidence="2 3">
    <name type="scientific">Aliishimia ponticola</name>
    <dbReference type="NCBI Taxonomy" id="2499833"/>
    <lineage>
        <taxon>Bacteria</taxon>
        <taxon>Pseudomonadati</taxon>
        <taxon>Pseudomonadota</taxon>
        <taxon>Alphaproteobacteria</taxon>
        <taxon>Rhodobacterales</taxon>
        <taxon>Paracoccaceae</taxon>
        <taxon>Aliishimia</taxon>
    </lineage>
</organism>
<dbReference type="InterPro" id="IPR036250">
    <property type="entry name" value="AcylCo_DH-like_C"/>
</dbReference>
<reference evidence="2 3" key="1">
    <citation type="submission" date="2019-04" db="EMBL/GenBank/DDBJ databases">
        <title>Shimia ponticola sp. nov., isolated from seawater.</title>
        <authorList>
            <person name="Kim Y.-O."/>
            <person name="Yoon J.-H."/>
        </authorList>
    </citation>
    <scope>NUCLEOTIDE SEQUENCE [LARGE SCALE GENOMIC DNA]</scope>
    <source>
        <strain evidence="2 3">MYP11</strain>
    </source>
</reference>
<dbReference type="GO" id="GO:0050660">
    <property type="term" value="F:flavin adenine dinucleotide binding"/>
    <property type="evidence" value="ECO:0007669"/>
    <property type="project" value="InterPro"/>
</dbReference>
<dbReference type="Pfam" id="PF02771">
    <property type="entry name" value="Acyl-CoA_dh_N"/>
    <property type="match status" value="1"/>
</dbReference>
<dbReference type="InterPro" id="IPR013786">
    <property type="entry name" value="AcylCoA_DH/ox_N"/>
</dbReference>
<dbReference type="GO" id="GO:0003995">
    <property type="term" value="F:acyl-CoA dehydrogenase activity"/>
    <property type="evidence" value="ECO:0007669"/>
    <property type="project" value="TreeGrafter"/>
</dbReference>
<evidence type="ECO:0000313" key="2">
    <source>
        <dbReference type="EMBL" id="THH36063.1"/>
    </source>
</evidence>
<evidence type="ECO:0000259" key="1">
    <source>
        <dbReference type="Pfam" id="PF02771"/>
    </source>
</evidence>
<comment type="caution">
    <text evidence="2">The sequence shown here is derived from an EMBL/GenBank/DDBJ whole genome shotgun (WGS) entry which is preliminary data.</text>
</comment>
<dbReference type="InterPro" id="IPR009100">
    <property type="entry name" value="AcylCoA_DH/oxidase_NM_dom_sf"/>
</dbReference>
<name>A0A4V3XK95_9RHOB</name>
<dbReference type="PANTHER" id="PTHR43884">
    <property type="entry name" value="ACYL-COA DEHYDROGENASE"/>
    <property type="match status" value="1"/>
</dbReference>
<dbReference type="Gene3D" id="1.10.540.10">
    <property type="entry name" value="Acyl-CoA dehydrogenase/oxidase, N-terminal domain"/>
    <property type="match status" value="1"/>
</dbReference>
<sequence>MPATAVLEDPSTMLADVAAIAATELCPRVREIDEGAYPEDIMRALGATGAFGAAYVDGNAVTLTDTIEAISTVAEHCISTAFCMWCQNALAWYIGSSENKALAPLGAKVGAGEVLGGTGLSNPMKTFFGIEKMRLKGTRVDGGYLVKGALPWVSNVGEDGFFGMVFETTDEAPKRIMAVADCAQEGIKTVLDHDFMALGGTATRSIQFRNAFIPDEMILADPIDGYLQKIRPGFVLMQCGMAIGMIRSSIALMRQVDGQLGHVNKYLEEQPEDFEKILADAEAELAALALTPYDTSIPYFRRVVTLRLKGGEAAMKAAHAAMLHQGARGYVSGGAAQRRLREAYFIGIVTPATKQLRKMLHDLPQV</sequence>
<evidence type="ECO:0000313" key="3">
    <source>
        <dbReference type="Proteomes" id="UP000306602"/>
    </source>
</evidence>
<dbReference type="RefSeq" id="WP_136463532.1">
    <property type="nucleotide sequence ID" value="NZ_SRKY01000003.1"/>
</dbReference>
<dbReference type="SUPFAM" id="SSF47203">
    <property type="entry name" value="Acyl-CoA dehydrogenase C-terminal domain-like"/>
    <property type="match status" value="1"/>
</dbReference>
<dbReference type="PANTHER" id="PTHR43884:SF12">
    <property type="entry name" value="ISOVALERYL-COA DEHYDROGENASE, MITOCHONDRIAL-RELATED"/>
    <property type="match status" value="1"/>
</dbReference>